<dbReference type="InterPro" id="IPR037046">
    <property type="entry name" value="AlkA_N_sf"/>
</dbReference>
<feature type="domain" description="HTH araC/xylS-type" evidence="10">
    <location>
        <begin position="82"/>
        <end position="184"/>
    </location>
</feature>
<dbReference type="SUPFAM" id="SSF46689">
    <property type="entry name" value="Homeodomain-like"/>
    <property type="match status" value="1"/>
</dbReference>
<dbReference type="GO" id="GO:0006285">
    <property type="term" value="P:base-excision repair, AP site formation"/>
    <property type="evidence" value="ECO:0007669"/>
    <property type="project" value="TreeGrafter"/>
</dbReference>
<dbReference type="PANTHER" id="PTHR43003">
    <property type="entry name" value="DNA-3-METHYLADENINE GLYCOSYLASE"/>
    <property type="match status" value="1"/>
</dbReference>
<protein>
    <recommendedName>
        <fullName evidence="3">DNA-3-methyladenine glycosylase II</fullName>
        <ecNumber evidence="3">3.2.2.21</ecNumber>
    </recommendedName>
</protein>
<dbReference type="GO" id="GO:0008270">
    <property type="term" value="F:zinc ion binding"/>
    <property type="evidence" value="ECO:0007669"/>
    <property type="project" value="InterPro"/>
</dbReference>
<dbReference type="InterPro" id="IPR010316">
    <property type="entry name" value="AlkA_N"/>
</dbReference>
<keyword evidence="6" id="KW-0805">Transcription regulation</keyword>
<dbReference type="GO" id="GO:0008168">
    <property type="term" value="F:methyltransferase activity"/>
    <property type="evidence" value="ECO:0007669"/>
    <property type="project" value="UniProtKB-KW"/>
</dbReference>
<dbReference type="SMART" id="SM00342">
    <property type="entry name" value="HTH_ARAC"/>
    <property type="match status" value="1"/>
</dbReference>
<evidence type="ECO:0000256" key="4">
    <source>
        <dbReference type="ARBA" id="ARBA00022603"/>
    </source>
</evidence>
<dbReference type="Pfam" id="PF02805">
    <property type="entry name" value="Ada_Zn_binding"/>
    <property type="match status" value="1"/>
</dbReference>
<evidence type="ECO:0000256" key="3">
    <source>
        <dbReference type="ARBA" id="ARBA00012000"/>
    </source>
</evidence>
<proteinExistence type="predicted"/>
<dbReference type="Gene3D" id="3.30.310.20">
    <property type="entry name" value="DNA-3-methyladenine glycosylase AlkA, N-terminal domain"/>
    <property type="match status" value="1"/>
</dbReference>
<dbReference type="AlphaFoldDB" id="A0A5J6WVZ9"/>
<comment type="cofactor">
    <cofactor evidence="2">
        <name>Zn(2+)</name>
        <dbReference type="ChEBI" id="CHEBI:29105"/>
    </cofactor>
</comment>
<dbReference type="GO" id="GO:0008725">
    <property type="term" value="F:DNA-3-methyladenine glycosylase activity"/>
    <property type="evidence" value="ECO:0007669"/>
    <property type="project" value="TreeGrafter"/>
</dbReference>
<dbReference type="EMBL" id="CP040449">
    <property type="protein sequence ID" value="QFI55329.1"/>
    <property type="molecule type" value="Genomic_DNA"/>
</dbReference>
<keyword evidence="9" id="KW-0234">DNA repair</keyword>
<keyword evidence="4" id="KW-0808">Transferase</keyword>
<name>A0A5J6WVZ9_9GAMM</name>
<dbReference type="GO" id="GO:0006307">
    <property type="term" value="P:DNA alkylation repair"/>
    <property type="evidence" value="ECO:0007669"/>
    <property type="project" value="TreeGrafter"/>
</dbReference>
<keyword evidence="7" id="KW-0010">Activator</keyword>
<evidence type="ECO:0000256" key="9">
    <source>
        <dbReference type="ARBA" id="ARBA00023204"/>
    </source>
</evidence>
<keyword evidence="8" id="KW-0804">Transcription</keyword>
<dbReference type="SUPFAM" id="SSF57884">
    <property type="entry name" value="Ada DNA repair protein, N-terminal domain (N-Ada 10)"/>
    <property type="match status" value="1"/>
</dbReference>
<dbReference type="SUPFAM" id="SSF55945">
    <property type="entry name" value="TATA-box binding protein-like"/>
    <property type="match status" value="1"/>
</dbReference>
<dbReference type="KEGG" id="asim:FE240_11920"/>
<dbReference type="Gene3D" id="1.10.10.60">
    <property type="entry name" value="Homeodomain-like"/>
    <property type="match status" value="1"/>
</dbReference>
<sequence length="483" mass="52512">MLPLTPAQCRSARLARDARFDGRFFTGVLTTGIYCRPVCPARPPLEHNVRYFFSAAAAELAGLRPCLRCRPELAPGERHPLPGALSYVLHAIARGDLADMTLDELAARYGATARTVRRQCEQHLGLTPLKLEQTRRLLLAKQLLTDTQLSITEVAFAAGFQSLRRFNDAWLHAYHLSPSALRRSLAPAIPSDGLTLHLAYRPPYDFAALLAFFRLRAIAGIEEVSSHCYVRHLPMGTRGNPARLAVRQGEGHQLVVTFYGIHPHELPLLLHKVRRQWDLDADPAPIIARLGTGLLAPQVAAAPGLRLPGGWDPLEVMLRAIIGQQISVKGAITILGRLVARRAAQWGASALPSGPELLAMNLDGLGLPGSRVRTLKALAEALAGGLDLETASDTELLALPGIGPWTVAYWRLRCGVDPDAFPASDLVLQKALIPGTRLSTAALTERAEPWRPWRAYAASWLWHGAASGVPATPSHKGDPHDPL</sequence>
<evidence type="ECO:0000256" key="1">
    <source>
        <dbReference type="ARBA" id="ARBA00000086"/>
    </source>
</evidence>
<reference evidence="11 12" key="1">
    <citation type="submission" date="2019-05" db="EMBL/GenBank/DDBJ databases">
        <title>OXA-830, a novel chromosomally encoded expanded-spectrum class D beta-lactamase in Aeromonas simiae.</title>
        <authorList>
            <person name="Zhou W."/>
            <person name="Chen Q."/>
        </authorList>
    </citation>
    <scope>NUCLEOTIDE SEQUENCE [LARGE SCALE GENOMIC DNA]</scope>
    <source>
        <strain evidence="11 12">A6</strain>
    </source>
</reference>
<evidence type="ECO:0000256" key="6">
    <source>
        <dbReference type="ARBA" id="ARBA00023015"/>
    </source>
</evidence>
<dbReference type="GO" id="GO:0003700">
    <property type="term" value="F:DNA-binding transcription factor activity"/>
    <property type="evidence" value="ECO:0007669"/>
    <property type="project" value="InterPro"/>
</dbReference>
<dbReference type="Gene3D" id="1.10.1670.10">
    <property type="entry name" value="Helix-hairpin-Helix base-excision DNA repair enzymes (C-terminal)"/>
    <property type="match status" value="1"/>
</dbReference>
<dbReference type="InterPro" id="IPR011257">
    <property type="entry name" value="DNA_glycosylase"/>
</dbReference>
<keyword evidence="12" id="KW-1185">Reference proteome</keyword>
<dbReference type="GO" id="GO:0032259">
    <property type="term" value="P:methylation"/>
    <property type="evidence" value="ECO:0007669"/>
    <property type="project" value="UniProtKB-KW"/>
</dbReference>
<evidence type="ECO:0000256" key="2">
    <source>
        <dbReference type="ARBA" id="ARBA00001947"/>
    </source>
</evidence>
<dbReference type="InterPro" id="IPR051912">
    <property type="entry name" value="Alkylbase_DNA_Glycosylase/TA"/>
</dbReference>
<dbReference type="InterPro" id="IPR004026">
    <property type="entry name" value="Ada_DNA_repair_Zn-bd"/>
</dbReference>
<dbReference type="GO" id="GO:0032993">
    <property type="term" value="C:protein-DNA complex"/>
    <property type="evidence" value="ECO:0007669"/>
    <property type="project" value="TreeGrafter"/>
</dbReference>
<dbReference type="RefSeq" id="WP_193001181.1">
    <property type="nucleotide sequence ID" value="NZ_CP040449.1"/>
</dbReference>
<dbReference type="GO" id="GO:0005737">
    <property type="term" value="C:cytoplasm"/>
    <property type="evidence" value="ECO:0007669"/>
    <property type="project" value="TreeGrafter"/>
</dbReference>
<organism evidence="11 12">
    <name type="scientific">Aeromonas simiae</name>
    <dbReference type="NCBI Taxonomy" id="218936"/>
    <lineage>
        <taxon>Bacteria</taxon>
        <taxon>Pseudomonadati</taxon>
        <taxon>Pseudomonadota</taxon>
        <taxon>Gammaproteobacteria</taxon>
        <taxon>Aeromonadales</taxon>
        <taxon>Aeromonadaceae</taxon>
        <taxon>Aeromonas</taxon>
    </lineage>
</organism>
<dbReference type="InterPro" id="IPR023170">
    <property type="entry name" value="HhH_base_excis_C"/>
</dbReference>
<gene>
    <name evidence="11" type="ORF">FE240_11920</name>
</gene>
<keyword evidence="5" id="KW-0227">DNA damage</keyword>
<dbReference type="Gene3D" id="3.40.10.10">
    <property type="entry name" value="DNA Methylphosphotriester Repair Domain"/>
    <property type="match status" value="1"/>
</dbReference>
<dbReference type="Pfam" id="PF12833">
    <property type="entry name" value="HTH_18"/>
    <property type="match status" value="1"/>
</dbReference>
<evidence type="ECO:0000313" key="11">
    <source>
        <dbReference type="EMBL" id="QFI55329.1"/>
    </source>
</evidence>
<dbReference type="SMART" id="SM01009">
    <property type="entry name" value="AlkA_N"/>
    <property type="match status" value="1"/>
</dbReference>
<evidence type="ECO:0000313" key="12">
    <source>
        <dbReference type="Proteomes" id="UP000594034"/>
    </source>
</evidence>
<accession>A0A5J6WVZ9</accession>
<evidence type="ECO:0000256" key="5">
    <source>
        <dbReference type="ARBA" id="ARBA00022763"/>
    </source>
</evidence>
<dbReference type="Gene3D" id="1.10.340.30">
    <property type="entry name" value="Hypothetical protein, domain 2"/>
    <property type="match status" value="1"/>
</dbReference>
<dbReference type="Pfam" id="PF06029">
    <property type="entry name" value="AlkA_N"/>
    <property type="match status" value="1"/>
</dbReference>
<dbReference type="GO" id="GO:0043565">
    <property type="term" value="F:sequence-specific DNA binding"/>
    <property type="evidence" value="ECO:0007669"/>
    <property type="project" value="InterPro"/>
</dbReference>
<dbReference type="Proteomes" id="UP000594034">
    <property type="component" value="Chromosome"/>
</dbReference>
<comment type="catalytic activity">
    <reaction evidence="1">
        <text>Hydrolysis of alkylated DNA, releasing 3-methyladenine, 3-methylguanine, 7-methylguanine and 7-methyladenine.</text>
        <dbReference type="EC" id="3.2.2.21"/>
    </reaction>
</comment>
<dbReference type="EC" id="3.2.2.21" evidence="3"/>
<dbReference type="SMART" id="SM00478">
    <property type="entry name" value="ENDO3c"/>
    <property type="match status" value="1"/>
</dbReference>
<dbReference type="PROSITE" id="PS01124">
    <property type="entry name" value="HTH_ARAC_FAMILY_2"/>
    <property type="match status" value="1"/>
</dbReference>
<dbReference type="InterPro" id="IPR018060">
    <property type="entry name" value="HTH_AraC"/>
</dbReference>
<evidence type="ECO:0000259" key="10">
    <source>
        <dbReference type="PROSITE" id="PS01124"/>
    </source>
</evidence>
<dbReference type="SUPFAM" id="SSF48150">
    <property type="entry name" value="DNA-glycosylase"/>
    <property type="match status" value="1"/>
</dbReference>
<dbReference type="PANTHER" id="PTHR43003:SF13">
    <property type="entry name" value="DNA-3-METHYLADENINE GLYCOSYLASE 2"/>
    <property type="match status" value="1"/>
</dbReference>
<dbReference type="GO" id="GO:0043916">
    <property type="term" value="F:DNA-7-methylguanine glycosylase activity"/>
    <property type="evidence" value="ECO:0007669"/>
    <property type="project" value="TreeGrafter"/>
</dbReference>
<dbReference type="CDD" id="cd00056">
    <property type="entry name" value="ENDO3c"/>
    <property type="match status" value="1"/>
</dbReference>
<keyword evidence="4" id="KW-0489">Methyltransferase</keyword>
<evidence type="ECO:0000256" key="8">
    <source>
        <dbReference type="ARBA" id="ARBA00023163"/>
    </source>
</evidence>
<dbReference type="InterPro" id="IPR003265">
    <property type="entry name" value="HhH-GPD_domain"/>
</dbReference>
<dbReference type="InterPro" id="IPR035451">
    <property type="entry name" value="Ada-like_dom_sf"/>
</dbReference>
<dbReference type="GO" id="GO:0032131">
    <property type="term" value="F:alkylated DNA binding"/>
    <property type="evidence" value="ECO:0007669"/>
    <property type="project" value="TreeGrafter"/>
</dbReference>
<evidence type="ECO:0000256" key="7">
    <source>
        <dbReference type="ARBA" id="ARBA00023159"/>
    </source>
</evidence>
<dbReference type="InterPro" id="IPR009057">
    <property type="entry name" value="Homeodomain-like_sf"/>
</dbReference>